<gene>
    <name evidence="3" type="ORF">GC247_08010</name>
</gene>
<name>A0A0G9GEE7_LIMFE</name>
<dbReference type="PANTHER" id="PTHR36834:SF1">
    <property type="entry name" value="INTEGRAL MEMBRANE PROTEIN"/>
    <property type="match status" value="1"/>
</dbReference>
<comment type="caution">
    <text evidence="3">The sequence shown here is derived from an EMBL/GenBank/DDBJ whole genome shotgun (WGS) entry which is preliminary data.</text>
</comment>
<dbReference type="EMBL" id="WHJL01000107">
    <property type="protein sequence ID" value="MPQ35806.1"/>
    <property type="molecule type" value="Genomic_DNA"/>
</dbReference>
<dbReference type="AlphaFoldDB" id="A0A0G9GEE7"/>
<evidence type="ECO:0000313" key="4">
    <source>
        <dbReference type="Proteomes" id="UP000466799"/>
    </source>
</evidence>
<sequence length="177" mass="19653">MMHQRWLPLATLLLILGAVYWGRIAGQRYRAAQWITVSSGFCYLAVLIWLTFYPTGMPFFPGLDKPLSYFGTVSYNLHPLAYVDAEFYANILMTVPLGVYLYLAKPNLSPVAFLLLCALPGLAIESCQLVADLAVNLNRVVDIDDVISNTLGVFGGYLVLKVSDHTPLTHLVRPFAL</sequence>
<reference evidence="3 4" key="1">
    <citation type="submission" date="2019-10" db="EMBL/GenBank/DDBJ databases">
        <title>Genome Sequencing and assembly of Lactobacillus fermentum I2, a lactic acid bacteria.</title>
        <authorList>
            <person name="Lopes L.S."/>
            <person name="Persinoti G.F."/>
            <person name="Riano-Pachon D.M."/>
            <person name="Labate C.A."/>
        </authorList>
    </citation>
    <scope>NUCLEOTIDE SEQUENCE [LARGE SCALE GENOMIC DNA]</scope>
    <source>
        <strain evidence="3 4">I2</strain>
    </source>
</reference>
<accession>A0A0G9GEE7</accession>
<dbReference type="InterPro" id="IPR053150">
    <property type="entry name" value="Teicoplanin_resist-assoc"/>
</dbReference>
<protein>
    <submittedName>
        <fullName evidence="3">VanZ family protein</fullName>
    </submittedName>
</protein>
<keyword evidence="1" id="KW-0812">Transmembrane</keyword>
<proteinExistence type="predicted"/>
<dbReference type="RefSeq" id="WP_003683533.1">
    <property type="nucleotide sequence ID" value="NZ_AP024320.1"/>
</dbReference>
<dbReference type="Proteomes" id="UP000466799">
    <property type="component" value="Unassembled WGS sequence"/>
</dbReference>
<evidence type="ECO:0000256" key="1">
    <source>
        <dbReference type="SAM" id="Phobius"/>
    </source>
</evidence>
<feature type="transmembrane region" description="Helical" evidence="1">
    <location>
        <begin position="34"/>
        <end position="53"/>
    </location>
</feature>
<evidence type="ECO:0000313" key="3">
    <source>
        <dbReference type="EMBL" id="MPQ35806.1"/>
    </source>
</evidence>
<dbReference type="Pfam" id="PF04892">
    <property type="entry name" value="VanZ"/>
    <property type="match status" value="1"/>
</dbReference>
<keyword evidence="1" id="KW-1133">Transmembrane helix</keyword>
<dbReference type="InterPro" id="IPR006976">
    <property type="entry name" value="VanZ-like"/>
</dbReference>
<evidence type="ECO:0000259" key="2">
    <source>
        <dbReference type="Pfam" id="PF04892"/>
    </source>
</evidence>
<dbReference type="GeneID" id="83714495"/>
<dbReference type="PANTHER" id="PTHR36834">
    <property type="entry name" value="MEMBRANE PROTEIN-RELATED"/>
    <property type="match status" value="1"/>
</dbReference>
<feature type="transmembrane region" description="Helical" evidence="1">
    <location>
        <begin position="87"/>
        <end position="104"/>
    </location>
</feature>
<feature type="domain" description="VanZ-like" evidence="2">
    <location>
        <begin position="42"/>
        <end position="162"/>
    </location>
</feature>
<keyword evidence="1" id="KW-0472">Membrane</keyword>
<feature type="transmembrane region" description="Helical" evidence="1">
    <location>
        <begin position="6"/>
        <end position="22"/>
    </location>
</feature>
<organism evidence="3 4">
    <name type="scientific">Limosilactobacillus fermentum</name>
    <name type="common">Lactobacillus fermentum</name>
    <dbReference type="NCBI Taxonomy" id="1613"/>
    <lineage>
        <taxon>Bacteria</taxon>
        <taxon>Bacillati</taxon>
        <taxon>Bacillota</taxon>
        <taxon>Bacilli</taxon>
        <taxon>Lactobacillales</taxon>
        <taxon>Lactobacillaceae</taxon>
        <taxon>Limosilactobacillus</taxon>
    </lineage>
</organism>